<keyword evidence="3 8" id="KW-0597">Phosphoprotein</keyword>
<dbReference type="Pfam" id="PF00072">
    <property type="entry name" value="Response_reg"/>
    <property type="match status" value="1"/>
</dbReference>
<dbReference type="GO" id="GO:0000160">
    <property type="term" value="P:phosphorelay signal transduction system"/>
    <property type="evidence" value="ECO:0007669"/>
    <property type="project" value="UniProtKB-KW"/>
</dbReference>
<protein>
    <submittedName>
        <fullName evidence="11">Response regulator</fullName>
    </submittedName>
</protein>
<evidence type="ECO:0000256" key="2">
    <source>
        <dbReference type="ARBA" id="ARBA00022490"/>
    </source>
</evidence>
<evidence type="ECO:0000256" key="5">
    <source>
        <dbReference type="ARBA" id="ARBA00023015"/>
    </source>
</evidence>
<dbReference type="PROSITE" id="PS50110">
    <property type="entry name" value="RESPONSE_REGULATORY"/>
    <property type="match status" value="1"/>
</dbReference>
<keyword evidence="2" id="KW-0963">Cytoplasm</keyword>
<dbReference type="GO" id="GO:0003700">
    <property type="term" value="F:DNA-binding transcription factor activity"/>
    <property type="evidence" value="ECO:0007669"/>
    <property type="project" value="InterPro"/>
</dbReference>
<dbReference type="Gene3D" id="1.10.10.60">
    <property type="entry name" value="Homeodomain-like"/>
    <property type="match status" value="2"/>
</dbReference>
<dbReference type="Proteomes" id="UP000547209">
    <property type="component" value="Unassembled WGS sequence"/>
</dbReference>
<reference evidence="11 12" key="1">
    <citation type="submission" date="2020-08" db="EMBL/GenBank/DDBJ databases">
        <title>Cohnella phylogeny.</title>
        <authorList>
            <person name="Dunlap C."/>
        </authorList>
    </citation>
    <scope>NUCLEOTIDE SEQUENCE [LARGE SCALE GENOMIC DNA]</scope>
    <source>
        <strain evidence="11 12">DSM 28246</strain>
    </source>
</reference>
<dbReference type="Gene3D" id="3.40.50.2300">
    <property type="match status" value="1"/>
</dbReference>
<keyword evidence="6" id="KW-0238">DNA-binding</keyword>
<dbReference type="InterPro" id="IPR001789">
    <property type="entry name" value="Sig_transdc_resp-reg_receiver"/>
</dbReference>
<accession>A0A7X0RS93</accession>
<gene>
    <name evidence="11" type="ORF">H7C19_11555</name>
</gene>
<dbReference type="EMBL" id="JACJVP010000020">
    <property type="protein sequence ID" value="MBB6671314.1"/>
    <property type="molecule type" value="Genomic_DNA"/>
</dbReference>
<evidence type="ECO:0000256" key="7">
    <source>
        <dbReference type="ARBA" id="ARBA00023163"/>
    </source>
</evidence>
<keyword evidence="5" id="KW-0805">Transcription regulation</keyword>
<dbReference type="PANTHER" id="PTHR42713">
    <property type="entry name" value="HISTIDINE KINASE-RELATED"/>
    <property type="match status" value="1"/>
</dbReference>
<dbReference type="PROSITE" id="PS01124">
    <property type="entry name" value="HTH_ARAC_FAMILY_2"/>
    <property type="match status" value="1"/>
</dbReference>
<name>A0A7X0RS93_9BACL</name>
<comment type="subcellular location">
    <subcellularLocation>
        <location evidence="1">Cytoplasm</location>
    </subcellularLocation>
</comment>
<dbReference type="GO" id="GO:0005737">
    <property type="term" value="C:cytoplasm"/>
    <property type="evidence" value="ECO:0007669"/>
    <property type="project" value="UniProtKB-SubCell"/>
</dbReference>
<evidence type="ECO:0000256" key="8">
    <source>
        <dbReference type="PROSITE-ProRule" id="PRU00169"/>
    </source>
</evidence>
<proteinExistence type="predicted"/>
<feature type="domain" description="Response regulatory" evidence="10">
    <location>
        <begin position="3"/>
        <end position="120"/>
    </location>
</feature>
<evidence type="ECO:0000313" key="11">
    <source>
        <dbReference type="EMBL" id="MBB6671314.1"/>
    </source>
</evidence>
<comment type="caution">
    <text evidence="11">The sequence shown here is derived from an EMBL/GenBank/DDBJ whole genome shotgun (WGS) entry which is preliminary data.</text>
</comment>
<organism evidence="11 12">
    <name type="scientific">Cohnella nanjingensis</name>
    <dbReference type="NCBI Taxonomy" id="1387779"/>
    <lineage>
        <taxon>Bacteria</taxon>
        <taxon>Bacillati</taxon>
        <taxon>Bacillota</taxon>
        <taxon>Bacilli</taxon>
        <taxon>Bacillales</taxon>
        <taxon>Paenibacillaceae</taxon>
        <taxon>Cohnella</taxon>
    </lineage>
</organism>
<evidence type="ECO:0000256" key="1">
    <source>
        <dbReference type="ARBA" id="ARBA00004496"/>
    </source>
</evidence>
<evidence type="ECO:0000256" key="6">
    <source>
        <dbReference type="ARBA" id="ARBA00023125"/>
    </source>
</evidence>
<sequence length="546" mass="60504">MYKILLVDDEKLELEAIAQYIRWEDMGIVVAGTAKNGREALARMEACKPDIVMTDVRMPIMDGLEFARKARQLNRGVKIVFLSGHDEFHYIKAALNAEAMGYLLKPIDADELAQLMQRVVLKCEEDKQLSASAEGLKEKLVRSLAAEKSAAERKSWAQRISMLPVPLPAVGAYAVAYVRLDGPPGADAAAAWNAIVSRLSAASYGWSADEREYGAICYLPTEDGFAEMELGWRETIADTRSLTGIAVTVGLSTTGRYLEEMPELYEEAKRASEDRFYAGTGTLLRYRANAVDDAADPMLQASTGAMSEVGEDPMPGMAAEAEPRAAADPIPHAAAVADRLTQAVSRLRREEAGELLRGCFAPFRTNRTERSAVVAFAMQLGAELERSFAPLLAEASANGRGAGLDWKEVMAADTLDALLAQLEGLCDRLIGMIGDKDQDQHMPIVHRIMELIDSRYHEALTVEALAESVYLTPNYVRTLFKQKTGETILEYMTRVRIRRASELLRDRALRIHEVARAVGYENVSYFCSLFQRHKGVTPNEYRKKRL</sequence>
<dbReference type="InterPro" id="IPR009057">
    <property type="entry name" value="Homeodomain-like_sf"/>
</dbReference>
<keyword evidence="12" id="KW-1185">Reference proteome</keyword>
<evidence type="ECO:0000256" key="3">
    <source>
        <dbReference type="ARBA" id="ARBA00022553"/>
    </source>
</evidence>
<dbReference type="SUPFAM" id="SSF52172">
    <property type="entry name" value="CheY-like"/>
    <property type="match status" value="1"/>
</dbReference>
<dbReference type="InterPro" id="IPR018062">
    <property type="entry name" value="HTH_AraC-typ_CS"/>
</dbReference>
<dbReference type="InterPro" id="IPR020449">
    <property type="entry name" value="Tscrpt_reg_AraC-type_HTH"/>
</dbReference>
<dbReference type="InterPro" id="IPR051552">
    <property type="entry name" value="HptR"/>
</dbReference>
<dbReference type="InterPro" id="IPR011006">
    <property type="entry name" value="CheY-like_superfamily"/>
</dbReference>
<dbReference type="Pfam" id="PF12833">
    <property type="entry name" value="HTH_18"/>
    <property type="match status" value="1"/>
</dbReference>
<feature type="modified residue" description="4-aspartylphosphate" evidence="8">
    <location>
        <position position="55"/>
    </location>
</feature>
<dbReference type="GO" id="GO:0043565">
    <property type="term" value="F:sequence-specific DNA binding"/>
    <property type="evidence" value="ECO:0007669"/>
    <property type="project" value="InterPro"/>
</dbReference>
<keyword evidence="7" id="KW-0804">Transcription</keyword>
<dbReference type="PRINTS" id="PR00032">
    <property type="entry name" value="HTHARAC"/>
</dbReference>
<dbReference type="InterPro" id="IPR018060">
    <property type="entry name" value="HTH_AraC"/>
</dbReference>
<dbReference type="AlphaFoldDB" id="A0A7X0RS93"/>
<dbReference type="PROSITE" id="PS00041">
    <property type="entry name" value="HTH_ARAC_FAMILY_1"/>
    <property type="match status" value="1"/>
</dbReference>
<evidence type="ECO:0000313" key="12">
    <source>
        <dbReference type="Proteomes" id="UP000547209"/>
    </source>
</evidence>
<keyword evidence="4" id="KW-0902">Two-component regulatory system</keyword>
<evidence type="ECO:0000256" key="4">
    <source>
        <dbReference type="ARBA" id="ARBA00023012"/>
    </source>
</evidence>
<dbReference type="PANTHER" id="PTHR42713:SF3">
    <property type="entry name" value="TRANSCRIPTIONAL REGULATORY PROTEIN HPTR"/>
    <property type="match status" value="1"/>
</dbReference>
<evidence type="ECO:0000259" key="10">
    <source>
        <dbReference type="PROSITE" id="PS50110"/>
    </source>
</evidence>
<dbReference type="SMART" id="SM00448">
    <property type="entry name" value="REC"/>
    <property type="match status" value="1"/>
</dbReference>
<dbReference type="SMART" id="SM00342">
    <property type="entry name" value="HTH_ARAC"/>
    <property type="match status" value="1"/>
</dbReference>
<dbReference type="CDD" id="cd17536">
    <property type="entry name" value="REC_YesN-like"/>
    <property type="match status" value="1"/>
</dbReference>
<dbReference type="RefSeq" id="WP_185142798.1">
    <property type="nucleotide sequence ID" value="NZ_JACJVP010000020.1"/>
</dbReference>
<evidence type="ECO:0000259" key="9">
    <source>
        <dbReference type="PROSITE" id="PS01124"/>
    </source>
</evidence>
<feature type="domain" description="HTH araC/xylS-type" evidence="9">
    <location>
        <begin position="446"/>
        <end position="544"/>
    </location>
</feature>
<dbReference type="SUPFAM" id="SSF46689">
    <property type="entry name" value="Homeodomain-like"/>
    <property type="match status" value="2"/>
</dbReference>